<accession>A0ABU0KTW9</accession>
<comment type="caution">
    <text evidence="1">The sequence shown here is derived from an EMBL/GenBank/DDBJ whole genome shotgun (WGS) entry which is preliminary data.</text>
</comment>
<organism evidence="1 2">
    <name type="scientific">Paenibacillus brasilensis</name>
    <dbReference type="NCBI Taxonomy" id="128574"/>
    <lineage>
        <taxon>Bacteria</taxon>
        <taxon>Bacillati</taxon>
        <taxon>Bacillota</taxon>
        <taxon>Bacilli</taxon>
        <taxon>Bacillales</taxon>
        <taxon>Paenibacillaceae</taxon>
        <taxon>Paenibacillus</taxon>
    </lineage>
</organism>
<evidence type="ECO:0000313" key="2">
    <source>
        <dbReference type="Proteomes" id="UP001242811"/>
    </source>
</evidence>
<gene>
    <name evidence="1" type="ORF">QOZ95_001024</name>
</gene>
<keyword evidence="2" id="KW-1185">Reference proteome</keyword>
<dbReference type="EMBL" id="JAUSWA010000004">
    <property type="protein sequence ID" value="MDQ0492874.1"/>
    <property type="molecule type" value="Genomic_DNA"/>
</dbReference>
<dbReference type="Proteomes" id="UP001242811">
    <property type="component" value="Unassembled WGS sequence"/>
</dbReference>
<name>A0ABU0KTW9_9BACL</name>
<evidence type="ECO:0000313" key="1">
    <source>
        <dbReference type="EMBL" id="MDQ0492874.1"/>
    </source>
</evidence>
<reference evidence="1 2" key="1">
    <citation type="submission" date="2023-07" db="EMBL/GenBank/DDBJ databases">
        <title>Genomic Encyclopedia of Type Strains, Phase IV (KMG-IV): sequencing the most valuable type-strain genomes for metagenomic binning, comparative biology and taxonomic classification.</title>
        <authorList>
            <person name="Goeker M."/>
        </authorList>
    </citation>
    <scope>NUCLEOTIDE SEQUENCE [LARGE SCALE GENOMIC DNA]</scope>
    <source>
        <strain evidence="1 2">DSM 14914</strain>
    </source>
</reference>
<proteinExistence type="predicted"/>
<sequence>MGKSGFSSALCHPQGFQPVEPIQKVLDEGHGFIEIEPNELPAVRQGRVYFTDADRWNWSDAMTRQKLLTALPKLLGASLQDGRIFQKNTTLDPECFHQPPATYARRPGI</sequence>
<dbReference type="Gene3D" id="3.40.50.1980">
    <property type="entry name" value="Nitrogenase molybdenum iron protein domain"/>
    <property type="match status" value="1"/>
</dbReference>
<dbReference type="RefSeq" id="WP_152380924.1">
    <property type="nucleotide sequence ID" value="NZ_CP045298.1"/>
</dbReference>
<protein>
    <submittedName>
        <fullName evidence="1">Uncharacterized protein</fullName>
    </submittedName>
</protein>